<dbReference type="InterPro" id="IPR000073">
    <property type="entry name" value="AB_hydrolase_1"/>
</dbReference>
<sequence length="313" mass="34443">MLNQFLLGRLLLLSCALLFSVAAKADTLPDSSGMAQGIYYQTFGAGQPVLIINGGPGLDSAGFEPVAKAIAAQGFQSILFDQRGTGRSVLANINADNIRLALMVQDIEHLRQHLQHDKLIILGHSFGGMLGAAYAAKYPQHIQKLIFSSSGGLDLQFRDQIAERLLQNLSLEEQIKLQMYQLRQRSGDDSVSTRDKLAQLRANAYVIDKTKASLIAARLKVVNMTINSLVFADLDSLHFDLKQQFKTFEAPVLVLQGEKDIISVDTAKTIAGSFSNARLVLMPNCAHYGWLDQPQLYYNALFAFLRASPEQNS</sequence>
<dbReference type="PANTHER" id="PTHR43798:SF31">
    <property type="entry name" value="AB HYDROLASE SUPERFAMILY PROTEIN YCLE"/>
    <property type="match status" value="1"/>
</dbReference>
<dbReference type="PRINTS" id="PR00793">
    <property type="entry name" value="PROAMNOPTASE"/>
</dbReference>
<evidence type="ECO:0000256" key="1">
    <source>
        <dbReference type="ARBA" id="ARBA00010088"/>
    </source>
</evidence>
<dbReference type="Pfam" id="PF00561">
    <property type="entry name" value="Abhydrolase_1"/>
    <property type="match status" value="1"/>
</dbReference>
<dbReference type="InterPro" id="IPR029058">
    <property type="entry name" value="AB_hydrolase_fold"/>
</dbReference>
<feature type="chain" id="PRO_5045101080" evidence="3">
    <location>
        <begin position="26"/>
        <end position="313"/>
    </location>
</feature>
<dbReference type="PANTHER" id="PTHR43798">
    <property type="entry name" value="MONOACYLGLYCEROL LIPASE"/>
    <property type="match status" value="1"/>
</dbReference>
<comment type="similarity">
    <text evidence="1">Belongs to the peptidase S33 family.</text>
</comment>
<dbReference type="Gene3D" id="3.40.50.1820">
    <property type="entry name" value="alpha/beta hydrolase"/>
    <property type="match status" value="1"/>
</dbReference>
<evidence type="ECO:0000259" key="4">
    <source>
        <dbReference type="Pfam" id="PF00561"/>
    </source>
</evidence>
<dbReference type="InterPro" id="IPR050266">
    <property type="entry name" value="AB_hydrolase_sf"/>
</dbReference>
<dbReference type="RefSeq" id="WP_377248269.1">
    <property type="nucleotide sequence ID" value="NZ_JBHLXP010000005.1"/>
</dbReference>
<dbReference type="SUPFAM" id="SSF53474">
    <property type="entry name" value="alpha/beta-Hydrolases"/>
    <property type="match status" value="1"/>
</dbReference>
<dbReference type="GO" id="GO:0016787">
    <property type="term" value="F:hydrolase activity"/>
    <property type="evidence" value="ECO:0007669"/>
    <property type="project" value="UniProtKB-KW"/>
</dbReference>
<dbReference type="EMBL" id="JBHLXP010000005">
    <property type="protein sequence ID" value="MFC0050460.1"/>
    <property type="molecule type" value="Genomic_DNA"/>
</dbReference>
<gene>
    <name evidence="5" type="ORF">ACFFJP_19385</name>
</gene>
<keyword evidence="3" id="KW-0732">Signal</keyword>
<dbReference type="InterPro" id="IPR002410">
    <property type="entry name" value="Peptidase_S33"/>
</dbReference>
<organism evidence="5 6">
    <name type="scientific">Rheinheimera tilapiae</name>
    <dbReference type="NCBI Taxonomy" id="875043"/>
    <lineage>
        <taxon>Bacteria</taxon>
        <taxon>Pseudomonadati</taxon>
        <taxon>Pseudomonadota</taxon>
        <taxon>Gammaproteobacteria</taxon>
        <taxon>Chromatiales</taxon>
        <taxon>Chromatiaceae</taxon>
        <taxon>Rheinheimera</taxon>
    </lineage>
</organism>
<keyword evidence="2 5" id="KW-0378">Hydrolase</keyword>
<reference evidence="5 6" key="1">
    <citation type="submission" date="2024-09" db="EMBL/GenBank/DDBJ databases">
        <authorList>
            <person name="Sun Q."/>
            <person name="Mori K."/>
        </authorList>
    </citation>
    <scope>NUCLEOTIDE SEQUENCE [LARGE SCALE GENOMIC DNA]</scope>
    <source>
        <strain evidence="5 6">KCTC 23315</strain>
    </source>
</reference>
<dbReference type="Proteomes" id="UP001589813">
    <property type="component" value="Unassembled WGS sequence"/>
</dbReference>
<name>A0ABV6BHX0_9GAMM</name>
<evidence type="ECO:0000256" key="2">
    <source>
        <dbReference type="ARBA" id="ARBA00022801"/>
    </source>
</evidence>
<protein>
    <submittedName>
        <fullName evidence="5">Alpha/beta fold hydrolase</fullName>
    </submittedName>
</protein>
<proteinExistence type="inferred from homology"/>
<dbReference type="PRINTS" id="PR00111">
    <property type="entry name" value="ABHYDROLASE"/>
</dbReference>
<accession>A0ABV6BHX0</accession>
<keyword evidence="6" id="KW-1185">Reference proteome</keyword>
<feature type="domain" description="AB hydrolase-1" evidence="4">
    <location>
        <begin position="48"/>
        <end position="292"/>
    </location>
</feature>
<feature type="signal peptide" evidence="3">
    <location>
        <begin position="1"/>
        <end position="25"/>
    </location>
</feature>
<evidence type="ECO:0000313" key="6">
    <source>
        <dbReference type="Proteomes" id="UP001589813"/>
    </source>
</evidence>
<evidence type="ECO:0000256" key="3">
    <source>
        <dbReference type="SAM" id="SignalP"/>
    </source>
</evidence>
<comment type="caution">
    <text evidence="5">The sequence shown here is derived from an EMBL/GenBank/DDBJ whole genome shotgun (WGS) entry which is preliminary data.</text>
</comment>
<evidence type="ECO:0000313" key="5">
    <source>
        <dbReference type="EMBL" id="MFC0050460.1"/>
    </source>
</evidence>